<evidence type="ECO:0000259" key="4">
    <source>
        <dbReference type="PROSITE" id="PS50106"/>
    </source>
</evidence>
<dbReference type="SUPFAM" id="SSF50494">
    <property type="entry name" value="Trypsin-like serine proteases"/>
    <property type="match status" value="1"/>
</dbReference>
<dbReference type="PRINTS" id="PR00834">
    <property type="entry name" value="PROTEASES2C"/>
</dbReference>
<dbReference type="InterPro" id="IPR009003">
    <property type="entry name" value="Peptidase_S1_PA"/>
</dbReference>
<feature type="domain" description="PDZ" evidence="4">
    <location>
        <begin position="253"/>
        <end position="328"/>
    </location>
</feature>
<dbReference type="PROSITE" id="PS50106">
    <property type="entry name" value="PDZ"/>
    <property type="match status" value="1"/>
</dbReference>
<dbReference type="InterPro" id="IPR001940">
    <property type="entry name" value="Peptidase_S1C"/>
</dbReference>
<protein>
    <submittedName>
        <fullName evidence="5">S1-C subfamily serine protease</fullName>
    </submittedName>
</protein>
<evidence type="ECO:0000256" key="2">
    <source>
        <dbReference type="ARBA" id="ARBA00022670"/>
    </source>
</evidence>
<dbReference type="SMART" id="SM00228">
    <property type="entry name" value="PDZ"/>
    <property type="match status" value="1"/>
</dbReference>
<name>A0ABU1JY23_9PROT</name>
<dbReference type="InterPro" id="IPR043504">
    <property type="entry name" value="Peptidase_S1_PA_chymotrypsin"/>
</dbReference>
<dbReference type="RefSeq" id="WP_309798569.1">
    <property type="nucleotide sequence ID" value="NZ_JAVDPW010000009.1"/>
</dbReference>
<dbReference type="InterPro" id="IPR036034">
    <property type="entry name" value="PDZ_sf"/>
</dbReference>
<dbReference type="Pfam" id="PF13180">
    <property type="entry name" value="PDZ_2"/>
    <property type="match status" value="1"/>
</dbReference>
<dbReference type="Gene3D" id="2.30.42.10">
    <property type="match status" value="1"/>
</dbReference>
<evidence type="ECO:0000256" key="1">
    <source>
        <dbReference type="ARBA" id="ARBA00010541"/>
    </source>
</evidence>
<dbReference type="SUPFAM" id="SSF50156">
    <property type="entry name" value="PDZ domain-like"/>
    <property type="match status" value="1"/>
</dbReference>
<dbReference type="Gene3D" id="2.40.10.10">
    <property type="entry name" value="Trypsin-like serine proteases"/>
    <property type="match status" value="2"/>
</dbReference>
<dbReference type="PANTHER" id="PTHR43343:SF3">
    <property type="entry name" value="PROTEASE DO-LIKE 8, CHLOROPLASTIC"/>
    <property type="match status" value="1"/>
</dbReference>
<dbReference type="Pfam" id="PF13365">
    <property type="entry name" value="Trypsin_2"/>
    <property type="match status" value="1"/>
</dbReference>
<keyword evidence="3" id="KW-0378">Hydrolase</keyword>
<sequence>MPGYETRFLLDAAAPGPEASTPSAPANAPAGSGALDAYSRTVIDAVRAAAPAVVHLRVSGKGPDGTPVPRGSGSGVIFTPDGFVLTNSHVVRGAASITATLSDGRVVVAWPVGDDPDTDLAVLRLHDVVPGWAPFGSSAALQAGQLVVAIGNPLGFEATVTAGVVSALGRSLRGLSGRQIDGVLQTDAALNPGNSGGPLVDAAGRVVGINTAMIAGAQGLCFAIGSDTAVVVASELIRHGRVRRASLGIAAQTVRLPRPMQLALGLPEAAGVRVAEVLAGGAGAAALRVGDVILAIDGHAVDGVDALHRLLGVERVGIATALRLLRDGRAQEATVTPQERLG</sequence>
<proteinExistence type="inferred from homology"/>
<dbReference type="GO" id="GO:0006508">
    <property type="term" value="P:proteolysis"/>
    <property type="evidence" value="ECO:0007669"/>
    <property type="project" value="UniProtKB-KW"/>
</dbReference>
<dbReference type="EMBL" id="JAVDPW010000009">
    <property type="protein sequence ID" value="MDR6292455.1"/>
    <property type="molecule type" value="Genomic_DNA"/>
</dbReference>
<keyword evidence="6" id="KW-1185">Reference proteome</keyword>
<evidence type="ECO:0000256" key="3">
    <source>
        <dbReference type="ARBA" id="ARBA00022801"/>
    </source>
</evidence>
<reference evidence="5 6" key="1">
    <citation type="submission" date="2023-07" db="EMBL/GenBank/DDBJ databases">
        <title>Sorghum-associated microbial communities from plants grown in Nebraska, USA.</title>
        <authorList>
            <person name="Schachtman D."/>
        </authorList>
    </citation>
    <scope>NUCLEOTIDE SEQUENCE [LARGE SCALE GENOMIC DNA]</scope>
    <source>
        <strain evidence="5 6">584</strain>
    </source>
</reference>
<evidence type="ECO:0000313" key="5">
    <source>
        <dbReference type="EMBL" id="MDR6292455.1"/>
    </source>
</evidence>
<dbReference type="Proteomes" id="UP001262410">
    <property type="component" value="Unassembled WGS sequence"/>
</dbReference>
<comment type="caution">
    <text evidence="5">The sequence shown here is derived from an EMBL/GenBank/DDBJ whole genome shotgun (WGS) entry which is preliminary data.</text>
</comment>
<gene>
    <name evidence="5" type="ORF">E9232_004995</name>
</gene>
<evidence type="ECO:0000313" key="6">
    <source>
        <dbReference type="Proteomes" id="UP001262410"/>
    </source>
</evidence>
<keyword evidence="2 5" id="KW-0645">Protease</keyword>
<accession>A0ABU1JY23</accession>
<dbReference type="GO" id="GO:0008233">
    <property type="term" value="F:peptidase activity"/>
    <property type="evidence" value="ECO:0007669"/>
    <property type="project" value="UniProtKB-KW"/>
</dbReference>
<dbReference type="PANTHER" id="PTHR43343">
    <property type="entry name" value="PEPTIDASE S12"/>
    <property type="match status" value="1"/>
</dbReference>
<organism evidence="5 6">
    <name type="scientific">Inquilinus ginsengisoli</name>
    <dbReference type="NCBI Taxonomy" id="363840"/>
    <lineage>
        <taxon>Bacteria</taxon>
        <taxon>Pseudomonadati</taxon>
        <taxon>Pseudomonadota</taxon>
        <taxon>Alphaproteobacteria</taxon>
        <taxon>Rhodospirillales</taxon>
        <taxon>Rhodospirillaceae</taxon>
        <taxon>Inquilinus</taxon>
    </lineage>
</organism>
<dbReference type="InterPro" id="IPR001478">
    <property type="entry name" value="PDZ"/>
</dbReference>
<comment type="similarity">
    <text evidence="1">Belongs to the peptidase S1C family.</text>
</comment>
<dbReference type="InterPro" id="IPR051201">
    <property type="entry name" value="Chloro_Bact_Ser_Proteases"/>
</dbReference>